<feature type="region of interest" description="Disordered" evidence="1">
    <location>
        <begin position="1687"/>
        <end position="1713"/>
    </location>
</feature>
<proteinExistence type="predicted"/>
<feature type="domain" description="KATNIP" evidence="2">
    <location>
        <begin position="1051"/>
        <end position="1094"/>
    </location>
</feature>
<dbReference type="PANTHER" id="PTHR21534">
    <property type="entry name" value="KATANIN-INTERACTING PROTEIN"/>
    <property type="match status" value="1"/>
</dbReference>
<feature type="compositionally biased region" description="Polar residues" evidence="1">
    <location>
        <begin position="385"/>
        <end position="399"/>
    </location>
</feature>
<feature type="region of interest" description="Disordered" evidence="1">
    <location>
        <begin position="885"/>
        <end position="981"/>
    </location>
</feature>
<dbReference type="GeneID" id="105903296"/>
<dbReference type="Pfam" id="PF14652">
    <property type="entry name" value="DUF4457"/>
    <property type="match status" value="4"/>
</dbReference>
<feature type="region of interest" description="Disordered" evidence="1">
    <location>
        <begin position="730"/>
        <end position="841"/>
    </location>
</feature>
<feature type="compositionally biased region" description="Low complexity" evidence="1">
    <location>
        <begin position="552"/>
        <end position="566"/>
    </location>
</feature>
<organism evidence="3 4">
    <name type="scientific">Clupea harengus</name>
    <name type="common">Atlantic herring</name>
    <dbReference type="NCBI Taxonomy" id="7950"/>
    <lineage>
        <taxon>Eukaryota</taxon>
        <taxon>Metazoa</taxon>
        <taxon>Chordata</taxon>
        <taxon>Craniata</taxon>
        <taxon>Vertebrata</taxon>
        <taxon>Euteleostomi</taxon>
        <taxon>Actinopterygii</taxon>
        <taxon>Neopterygii</taxon>
        <taxon>Teleostei</taxon>
        <taxon>Clupei</taxon>
        <taxon>Clupeiformes</taxon>
        <taxon>Clupeoidei</taxon>
        <taxon>Clupeidae</taxon>
        <taxon>Clupea</taxon>
    </lineage>
</organism>
<feature type="compositionally biased region" description="Basic and acidic residues" evidence="1">
    <location>
        <begin position="133"/>
        <end position="143"/>
    </location>
</feature>
<feature type="compositionally biased region" description="Basic and acidic residues" evidence="1">
    <location>
        <begin position="1245"/>
        <end position="1270"/>
    </location>
</feature>
<keyword evidence="3" id="KW-1185">Reference proteome</keyword>
<feature type="compositionally biased region" description="Low complexity" evidence="1">
    <location>
        <begin position="887"/>
        <end position="900"/>
    </location>
</feature>
<dbReference type="InterPro" id="IPR026704">
    <property type="entry name" value="KATNIP"/>
</dbReference>
<feature type="compositionally biased region" description="Basic and acidic residues" evidence="1">
    <location>
        <begin position="901"/>
        <end position="917"/>
    </location>
</feature>
<feature type="compositionally biased region" description="Acidic residues" evidence="1">
    <location>
        <begin position="1038"/>
        <end position="1050"/>
    </location>
</feature>
<evidence type="ECO:0000313" key="4">
    <source>
        <dbReference type="RefSeq" id="XP_031417219.1"/>
    </source>
</evidence>
<protein>
    <submittedName>
        <fullName evidence="4">Katanin-interacting protein isoform X1</fullName>
    </submittedName>
</protein>
<feature type="compositionally biased region" description="Polar residues" evidence="1">
    <location>
        <begin position="730"/>
        <end position="760"/>
    </location>
</feature>
<dbReference type="RefSeq" id="XP_031417219.1">
    <property type="nucleotide sequence ID" value="XM_031561359.2"/>
</dbReference>
<dbReference type="Proteomes" id="UP000515152">
    <property type="component" value="Chromosome 23"/>
</dbReference>
<feature type="region of interest" description="Disordered" evidence="1">
    <location>
        <begin position="327"/>
        <end position="512"/>
    </location>
</feature>
<feature type="compositionally biased region" description="Basic and acidic residues" evidence="1">
    <location>
        <begin position="781"/>
        <end position="791"/>
    </location>
</feature>
<dbReference type="KEGG" id="char:105903296"/>
<feature type="region of interest" description="Disordered" evidence="1">
    <location>
        <begin position="1"/>
        <end position="34"/>
    </location>
</feature>
<feature type="region of interest" description="Disordered" evidence="1">
    <location>
        <begin position="542"/>
        <end position="567"/>
    </location>
</feature>
<dbReference type="OrthoDB" id="304622at2759"/>
<feature type="region of interest" description="Disordered" evidence="1">
    <location>
        <begin position="1233"/>
        <end position="1291"/>
    </location>
</feature>
<name>A0A6P8EXZ6_CLUHA</name>
<feature type="compositionally biased region" description="Basic and acidic residues" evidence="1">
    <location>
        <begin position="400"/>
        <end position="415"/>
    </location>
</feature>
<evidence type="ECO:0000256" key="1">
    <source>
        <dbReference type="SAM" id="MobiDB-lite"/>
    </source>
</evidence>
<feature type="compositionally biased region" description="Polar residues" evidence="1">
    <location>
        <begin position="945"/>
        <end position="960"/>
    </location>
</feature>
<feature type="compositionally biased region" description="Basic and acidic residues" evidence="1">
    <location>
        <begin position="366"/>
        <end position="377"/>
    </location>
</feature>
<feature type="domain" description="KATNIP" evidence="2">
    <location>
        <begin position="1301"/>
        <end position="1619"/>
    </location>
</feature>
<feature type="region of interest" description="Disordered" evidence="1">
    <location>
        <begin position="1024"/>
        <end position="1050"/>
    </location>
</feature>
<evidence type="ECO:0000313" key="3">
    <source>
        <dbReference type="Proteomes" id="UP000515152"/>
    </source>
</evidence>
<feature type="compositionally biased region" description="Acidic residues" evidence="1">
    <location>
        <begin position="251"/>
        <end position="272"/>
    </location>
</feature>
<evidence type="ECO:0000259" key="2">
    <source>
        <dbReference type="Pfam" id="PF14652"/>
    </source>
</evidence>
<dbReference type="PANTHER" id="PTHR21534:SF0">
    <property type="entry name" value="KATANIN-INTERACTING PROTEIN"/>
    <property type="match status" value="1"/>
</dbReference>
<sequence length="1713" mass="191291">MIGRQVPIQEERENIISRTPKSQPHRPPMDGEEGQKHSFAAEQILDEYLITLQHKNSLLCVCCCLRVSKRLRTKDPKQIELERLEQGFSIYLNGANAERPDNKGTPPRRRSPHTLTASPPAAHRTTHTAESSRCSDTEKELKRSHTAPGKVQRREWVQNSVHIRTEEGTSLKLQPEPRYSADFEPYESISMEGAGDSCKVSRALGSRSESCLTQAEPDHSERVLLNMDQVKVLRRSLEMSVRRSSRGSAGEDSEDEWVEEQIERDESSESLEELGLSSRPKYTNQPINSQLRPADLIVLDFGPSTNAGRKVERSLSAKRKENVEAYIPTKPVLVKKPPERLASRTSTPTSRPGSRIERPLSAARKPLQENRDPEETVSRVFQALQRENTPLSTHTQPPESRSHTLSPDRRQHTPESRSPAHTPEPSSPAHTPIPKSPSPSPITRSPAHTPVPRSPAHTPVPRAPTHTPKSRTLSPQQAEHRLFSRNPVKGHLKNGLGGTGDEDEDEEDDASRVTRAMQRITLMGASQQKKLLKALERIESESQLECPPKLKSQSSVSSSPRSQASAEVTPTLYVTMEILSNWGNDWHVGLTEMQFFCGKNRKIFVSPHDLDIRNAQEPGNLGALVNGKTKTTKERNMWVCAFPPPVQLYFILRNTERTQDFTLSHIKIWNYNRSLNDLDIGARHVKLYVNSTLVFEGELQKGCGNSVFDYSTGIDLQELLLPDCNTPSPVTSSHSLRGCSPQSHDIQTDQDVSTHSSQPEAQIEPSKQALPEPKAAAMQKDSLELETHPLDTDSPTPGLSEDGEHTVTTQPSGRTPDWLNPSSRAGPEASEAGPERERERPLWLARPEAKSASVLPDLACHPGRVCRGAAQRSAPGRPQRLLSSEFSADSLDLDPGLSLDVRPERDRERGRADRDLGSDLLNDFSERAERPVSGRRGSSRGGTRALSQNSDLTSSASSTGLGPVTAASRRQRSHWHSEQEDSLMESWDSLTKFNQSQRGRISNMAYEGDIFDEFLQRQNAHALPRPASLDFPPAPTPDELEDDPPDLRDEEDFEIPVLPQGQTLVVSILSTWGDRHYVGLNGLEVFSATGEPVKPVLVSANPPDINILPAYGKDPRVITNLIDGMNRTQDDMHLWLAPFTPGRQHVIELELGRVHRLAMVRVWNYNKSRIHSFRGAREVEMSLDGRCIFRGEIAKASGTLSGGLDQFGDTILFTTDDAILEAMSRFDETFVERGEETGPGEVEEVLQRPRTADGEGEERPFTQAGFREDEQPLDLRVSPRSDSSPDIPHTPGVYTGNVLKLTLSETWGDVHYLGLTGLEAVGQEGQSIPLDITMLDASPRDLNDLPDHSNDLRTLDKLIDGQNITMEDEHMWLIPFSSDAEHRLTIQLPTEHTLTGLRVWNYNKSPEDTYRGVKVMHVAVDDVPISPPEGFLVRKGPGHCHFDFAQEILFIDYLQATDSGSQTHSGSSCQREEASMDYEAPLMPCGFIFQLQLLTSWGDPYYIGLNGIELYDHNDKKISLSDNNIAAFPDSVNVLDSVSGDVRTPDKLVDGVNNTHDGRHMWLAPVLPGLVNRVYVIFDQPMTVSMIKLWNYSKTPQRGVKEFGLLVDDLLVYNGILDCVSIVRGILPTCDPVVPYHTILFTNNTHIAQREKNTVISSQKSKHRKHNHVEDQDVKMTNENQIVHQHRRKQNADPALRPKTCMTDTGKLGKRRY</sequence>
<feature type="domain" description="KATNIP" evidence="2">
    <location>
        <begin position="1097"/>
        <end position="1222"/>
    </location>
</feature>
<feature type="region of interest" description="Disordered" evidence="1">
    <location>
        <begin position="93"/>
        <end position="151"/>
    </location>
</feature>
<dbReference type="CTD" id="23247"/>
<gene>
    <name evidence="4" type="primary">katnip</name>
</gene>
<reference evidence="4" key="1">
    <citation type="submission" date="2025-08" db="UniProtKB">
        <authorList>
            <consortium name="RefSeq"/>
        </authorList>
    </citation>
    <scope>IDENTIFICATION</scope>
</reference>
<feature type="compositionally biased region" description="Low complexity" evidence="1">
    <location>
        <begin position="343"/>
        <end position="353"/>
    </location>
</feature>
<feature type="compositionally biased region" description="Acidic residues" evidence="1">
    <location>
        <begin position="500"/>
        <end position="509"/>
    </location>
</feature>
<dbReference type="InterPro" id="IPR027859">
    <property type="entry name" value="KATNIP_dom"/>
</dbReference>
<feature type="domain" description="KATNIP" evidence="2">
    <location>
        <begin position="577"/>
        <end position="719"/>
    </location>
</feature>
<accession>A0A6P8EXZ6</accession>
<feature type="region of interest" description="Disordered" evidence="1">
    <location>
        <begin position="238"/>
        <end position="288"/>
    </location>
</feature>